<keyword evidence="3 5" id="KW-1133">Transmembrane helix</keyword>
<evidence type="ECO:0000256" key="5">
    <source>
        <dbReference type="SAM" id="Phobius"/>
    </source>
</evidence>
<feature type="transmembrane region" description="Helical" evidence="5">
    <location>
        <begin position="502"/>
        <end position="521"/>
    </location>
</feature>
<evidence type="ECO:0000259" key="7">
    <source>
        <dbReference type="Pfam" id="PF04893"/>
    </source>
</evidence>
<dbReference type="PANTHER" id="PTHR24104:SF25">
    <property type="entry name" value="PROTEIN LIN-41"/>
    <property type="match status" value="1"/>
</dbReference>
<feature type="domain" description="Yip1" evidence="7">
    <location>
        <begin position="482"/>
        <end position="651"/>
    </location>
</feature>
<keyword evidence="4 5" id="KW-0472">Membrane</keyword>
<dbReference type="InterPro" id="IPR011990">
    <property type="entry name" value="TPR-like_helical_dom_sf"/>
</dbReference>
<dbReference type="InterPro" id="IPR050952">
    <property type="entry name" value="TRIM-NHL_E3_ligases"/>
</dbReference>
<proteinExistence type="predicted"/>
<feature type="transmembrane region" description="Helical" evidence="5">
    <location>
        <begin position="602"/>
        <end position="623"/>
    </location>
</feature>
<dbReference type="AlphaFoldDB" id="A0A4Q0VMR3"/>
<evidence type="ECO:0000256" key="2">
    <source>
        <dbReference type="ARBA" id="ARBA00022692"/>
    </source>
</evidence>
<dbReference type="RefSeq" id="WP_129080225.1">
    <property type="nucleotide sequence ID" value="NZ_QOUX01000047.1"/>
</dbReference>
<dbReference type="CDD" id="cd05819">
    <property type="entry name" value="NHL"/>
    <property type="match status" value="1"/>
</dbReference>
<dbReference type="InterPro" id="IPR011042">
    <property type="entry name" value="6-blade_b-propeller_TolB-like"/>
</dbReference>
<dbReference type="EMBL" id="QOUX01000047">
    <property type="protein sequence ID" value="RXI96246.1"/>
    <property type="molecule type" value="Genomic_DNA"/>
</dbReference>
<reference evidence="8 9" key="1">
    <citation type="journal article" date="2019" name="Int. J. Syst. Evol. Microbiol.">
        <title>Anaerobacillus alkaliphilus sp. nov., a novel alkaliphilic and moderately halophilic bacterium.</title>
        <authorList>
            <person name="Borsodi A.K."/>
            <person name="Aszalos J.M."/>
            <person name="Bihari P."/>
            <person name="Nagy I."/>
            <person name="Schumann P."/>
            <person name="Sproer C."/>
            <person name="Kovacs A.L."/>
            <person name="Boka K."/>
            <person name="Dobosy P."/>
            <person name="Ovari M."/>
            <person name="Szili-Kovacs T."/>
            <person name="Toth E."/>
        </authorList>
    </citation>
    <scope>NUCLEOTIDE SEQUENCE [LARGE SCALE GENOMIC DNA]</scope>
    <source>
        <strain evidence="8 9">B16-10</strain>
    </source>
</reference>
<dbReference type="GO" id="GO:0016020">
    <property type="term" value="C:membrane"/>
    <property type="evidence" value="ECO:0007669"/>
    <property type="project" value="UniProtKB-SubCell"/>
</dbReference>
<comment type="subcellular location">
    <subcellularLocation>
        <location evidence="1">Membrane</location>
        <topology evidence="1">Multi-pass membrane protein</topology>
    </subcellularLocation>
</comment>
<dbReference type="OrthoDB" id="9799230at2"/>
<evidence type="ECO:0000313" key="8">
    <source>
        <dbReference type="EMBL" id="RXI96246.1"/>
    </source>
</evidence>
<feature type="chain" id="PRO_5020987109" evidence="6">
    <location>
        <begin position="28"/>
        <end position="680"/>
    </location>
</feature>
<feature type="transmembrane region" description="Helical" evidence="5">
    <location>
        <begin position="541"/>
        <end position="559"/>
    </location>
</feature>
<name>A0A4Q0VMR3_9BACI</name>
<keyword evidence="6" id="KW-0732">Signal</keyword>
<gene>
    <name evidence="8" type="ORF">DS745_21135</name>
</gene>
<dbReference type="InterPro" id="IPR006977">
    <property type="entry name" value="Yip1_dom"/>
</dbReference>
<sequence>MLKKYKYIKLFIYILIFLFIYPNHSFANTAYKTFTEDGYGNYVETQTAYTVVNTIIKFGDEQFRQASDLKIDKFGLLYVSDTGNKRILVGNKHGELVRIIGEGVLQRPNGIFIAEDDRLYVADEVAAKVFVFTLEGELVAEFGKPDSILFGKTSTFVPEKVAVDRRDNIYIISRGNPNGIIQINANSGQFIGYFSPNRTVVTPLTVFRKAIFTDEQLSKMISMVPPNAHNLNIDKRGLVYTVTHGERIKSIKKLNMAGLNIIDMNVYDPFPSSIDVGSLDNIFVSGENGFIYEYTSEGNLLFVFGGRDDGRQRVGLFNKISAIALDEHDHIYALDPEKRQIQLFQPTEFADLVHNALALYQNGDYTQSKEPWKEVIRLNSLFDFANLGLGEAYFKEEQYQEALNSYRSAKYKVGYSDAFWENRNIWVRENIITFLFLILGLLIVKKVLSRVESKRRYWFTFKTKMNEKYNLKLIKDLVFLKNFIRSPIDSFYSMKYENKTSYLSSILLLFFFFTLFVLEKYYSGFIFSSVEDGEFAIGSDFAFVFGIFLLVIVSNYLVCTINDGEGKFQHIFSGFIYSFAPYFILKPFVIVFSNILTFNEVYLLNFANFFIYSWVAILIFIMIKEINDYTVKETIKIILLTLFTMLIGVLLLFIVYVLITQMLSFFISIFNEGVYRLENR</sequence>
<evidence type="ECO:0000256" key="6">
    <source>
        <dbReference type="SAM" id="SignalP"/>
    </source>
</evidence>
<dbReference type="Gene3D" id="2.120.10.30">
    <property type="entry name" value="TolB, C-terminal domain"/>
    <property type="match status" value="1"/>
</dbReference>
<evidence type="ECO:0000256" key="3">
    <source>
        <dbReference type="ARBA" id="ARBA00022989"/>
    </source>
</evidence>
<feature type="transmembrane region" description="Helical" evidence="5">
    <location>
        <begin position="431"/>
        <end position="448"/>
    </location>
</feature>
<feature type="signal peptide" evidence="6">
    <location>
        <begin position="1"/>
        <end position="27"/>
    </location>
</feature>
<dbReference type="PANTHER" id="PTHR24104">
    <property type="entry name" value="E3 UBIQUITIN-PROTEIN LIGASE NHLRC1-RELATED"/>
    <property type="match status" value="1"/>
</dbReference>
<feature type="transmembrane region" description="Helical" evidence="5">
    <location>
        <begin position="571"/>
        <end position="596"/>
    </location>
</feature>
<dbReference type="SUPFAM" id="SSF101898">
    <property type="entry name" value="NHL repeat"/>
    <property type="match status" value="1"/>
</dbReference>
<dbReference type="Gene3D" id="1.25.40.10">
    <property type="entry name" value="Tetratricopeptide repeat domain"/>
    <property type="match status" value="1"/>
</dbReference>
<feature type="transmembrane region" description="Helical" evidence="5">
    <location>
        <begin position="635"/>
        <end position="659"/>
    </location>
</feature>
<keyword evidence="2 5" id="KW-0812">Transmembrane</keyword>
<evidence type="ECO:0000256" key="4">
    <source>
        <dbReference type="ARBA" id="ARBA00023136"/>
    </source>
</evidence>
<evidence type="ECO:0000256" key="1">
    <source>
        <dbReference type="ARBA" id="ARBA00004141"/>
    </source>
</evidence>
<dbReference type="Pfam" id="PF04893">
    <property type="entry name" value="Yip1"/>
    <property type="match status" value="1"/>
</dbReference>
<protein>
    <submittedName>
        <fullName evidence="8">DUF1282 domain-containing protein</fullName>
    </submittedName>
</protein>
<keyword evidence="9" id="KW-1185">Reference proteome</keyword>
<evidence type="ECO:0000313" key="9">
    <source>
        <dbReference type="Proteomes" id="UP000290649"/>
    </source>
</evidence>
<dbReference type="Proteomes" id="UP000290649">
    <property type="component" value="Unassembled WGS sequence"/>
</dbReference>
<dbReference type="SUPFAM" id="SSF48452">
    <property type="entry name" value="TPR-like"/>
    <property type="match status" value="1"/>
</dbReference>
<dbReference type="GO" id="GO:0008270">
    <property type="term" value="F:zinc ion binding"/>
    <property type="evidence" value="ECO:0007669"/>
    <property type="project" value="UniProtKB-KW"/>
</dbReference>
<accession>A0A4Q0VMR3</accession>
<comment type="caution">
    <text evidence="8">The sequence shown here is derived from an EMBL/GenBank/DDBJ whole genome shotgun (WGS) entry which is preliminary data.</text>
</comment>
<organism evidence="8 9">
    <name type="scientific">Anaerobacillus alkaliphilus</name>
    <dbReference type="NCBI Taxonomy" id="1548597"/>
    <lineage>
        <taxon>Bacteria</taxon>
        <taxon>Bacillati</taxon>
        <taxon>Bacillota</taxon>
        <taxon>Bacilli</taxon>
        <taxon>Bacillales</taxon>
        <taxon>Bacillaceae</taxon>
        <taxon>Anaerobacillus</taxon>
    </lineage>
</organism>